<keyword evidence="8 12" id="KW-0040">ANK repeat</keyword>
<evidence type="ECO:0000313" key="16">
    <source>
        <dbReference type="Proteomes" id="UP000285301"/>
    </source>
</evidence>
<feature type="short sequence motif" description="DGA/G" evidence="13">
    <location>
        <begin position="631"/>
        <end position="633"/>
    </location>
</feature>
<protein>
    <recommendedName>
        <fullName evidence="2">phospholipase A2</fullName>
        <ecNumber evidence="2">3.1.1.4</ecNumber>
    </recommendedName>
</protein>
<evidence type="ECO:0000256" key="7">
    <source>
        <dbReference type="ARBA" id="ARBA00023028"/>
    </source>
</evidence>
<keyword evidence="3" id="KW-0268">Exocytosis</keyword>
<evidence type="ECO:0000256" key="2">
    <source>
        <dbReference type="ARBA" id="ARBA00013278"/>
    </source>
</evidence>
<keyword evidence="4" id="KW-1052">Target cell membrane</keyword>
<evidence type="ECO:0000256" key="1">
    <source>
        <dbReference type="ARBA" id="ARBA00004175"/>
    </source>
</evidence>
<proteinExistence type="predicted"/>
<dbReference type="GO" id="GO:0047499">
    <property type="term" value="F:calcium-independent phospholipase A2 activity"/>
    <property type="evidence" value="ECO:0007669"/>
    <property type="project" value="InterPro"/>
</dbReference>
<dbReference type="AlphaFoldDB" id="A0A3S3P3J3"/>
<name>A0A3S3P3J3_9ACAR</name>
<dbReference type="STRING" id="1965070.A0A3S3P3J3"/>
<feature type="active site" description="Proton acceptor" evidence="13">
    <location>
        <position position="631"/>
    </location>
</feature>
<reference evidence="15 16" key="1">
    <citation type="journal article" date="2018" name="Gigascience">
        <title>Genomes of trombidid mites reveal novel predicted allergens and laterally-transferred genes associated with secondary metabolism.</title>
        <authorList>
            <person name="Dong X."/>
            <person name="Chaisiri K."/>
            <person name="Xia D."/>
            <person name="Armstrong S.D."/>
            <person name="Fang Y."/>
            <person name="Donnelly M.J."/>
            <person name="Kadowaki T."/>
            <person name="McGarry J.W."/>
            <person name="Darby A.C."/>
            <person name="Makepeace B.L."/>
        </authorList>
    </citation>
    <scope>NUCLEOTIDE SEQUENCE [LARGE SCALE GENOMIC DNA]</scope>
    <source>
        <strain evidence="15">UoL-WK</strain>
    </source>
</reference>
<keyword evidence="7" id="KW-0638">Presynaptic neurotoxin</keyword>
<evidence type="ECO:0000256" key="11">
    <source>
        <dbReference type="ARBA" id="ARBA00023422"/>
    </source>
</evidence>
<sequence>MRASFKILKKQDDIILIESIEASKVYYRVIYKFKPRRCIFGSVMFSYYRSLSQASATHVFNATKSNVSKVMKCFKGKNKKQIPSLLKEVVYLSLKHEKWKPSHIAAQMNASYFFSTKNSTLMRDINKNQASKTCLHVALATQNFAIVRSILSLRPDLSLTDADGNTAVHFAAMTNIDIFKLVMSNPYAKDLITKKNKHGCTPLHLACYTNKPDIVFEFLKMDLTVEDLTISPPEPESKSFETIKQTAMKQKRQTYFHQQLIDDMAGQDIVFGGSPLHWTTTRRSLESLIQMGFDVNSRNMAEETPLHVHIKRRRLKCVISLLCNEKTDIELRSLDGDTPLHEAVKQLDIPAVQTLMVFDADLNAQNNKKETPRHLAAMHNTQINNIALYALHFLGAKRCDRDMQNCTPGCAFDGNFNGTPYAKWSTFEDETLYKRILFKPIIQNALKRKREKLQSKRKKVALLCFDGGGIRGLIGAQILIELQKYFELPIIDHFQWVAGTSTGALLGSLLSVGKEPRQIRRIYFAFKNKILHGPIPYSSTAFENAIKANIDENLTMSDIKNVKLIIPVTLADRHPAQLHLFRSYESPAEICGMTKGLFNRVPNHKEMKLWAACRASGSAPVYFNPFGPYIDGGVISNNPTLDALSEFVFHNEALKFSNRENEIEELGIVVSIGCGKIPVTLRDPLRNVAKIASLNPAESYRNAMIVKDILMMILEQATGTDAHFVHRAQAWCRSINVPYFRINPPVSETVPLDMTEDEEIINLMWETKAYMRAVHDQLKDMIELLTMPNETTNIIRKESKAKSETKTIILTPKSKREMIQDFEYDFKLQDTLMIK</sequence>
<dbReference type="GO" id="GO:0016042">
    <property type="term" value="P:lipid catabolic process"/>
    <property type="evidence" value="ECO:0007669"/>
    <property type="project" value="UniProtKB-UniRule"/>
</dbReference>
<dbReference type="GO" id="GO:0052816">
    <property type="term" value="F:long-chain fatty acyl-CoA hydrolase activity"/>
    <property type="evidence" value="ECO:0007669"/>
    <property type="project" value="TreeGrafter"/>
</dbReference>
<dbReference type="PROSITE" id="PS51635">
    <property type="entry name" value="PNPLA"/>
    <property type="match status" value="1"/>
</dbReference>
<dbReference type="PANTHER" id="PTHR24139:SF34">
    <property type="entry name" value="85_88 KDA CALCIUM-INDEPENDENT PHOSPHOLIPASE A2"/>
    <property type="match status" value="1"/>
</dbReference>
<keyword evidence="6 13" id="KW-0378">Hydrolase</keyword>
<dbReference type="Proteomes" id="UP000285301">
    <property type="component" value="Unassembled WGS sequence"/>
</dbReference>
<keyword evidence="10" id="KW-0472">Membrane</keyword>
<evidence type="ECO:0000256" key="8">
    <source>
        <dbReference type="ARBA" id="ARBA00023043"/>
    </source>
</evidence>
<dbReference type="InterPro" id="IPR002110">
    <property type="entry name" value="Ankyrin_rpt"/>
</dbReference>
<keyword evidence="7" id="KW-0800">Toxin</keyword>
<dbReference type="InterPro" id="IPR036770">
    <property type="entry name" value="Ankyrin_rpt-contain_sf"/>
</dbReference>
<dbReference type="GO" id="GO:0044218">
    <property type="term" value="C:other organism cell membrane"/>
    <property type="evidence" value="ECO:0007669"/>
    <property type="project" value="UniProtKB-KW"/>
</dbReference>
<dbReference type="GO" id="GO:0044231">
    <property type="term" value="C:host cell presynaptic membrane"/>
    <property type="evidence" value="ECO:0007669"/>
    <property type="project" value="UniProtKB-KW"/>
</dbReference>
<dbReference type="GO" id="GO:0006887">
    <property type="term" value="P:exocytosis"/>
    <property type="evidence" value="ECO:0007669"/>
    <property type="project" value="UniProtKB-KW"/>
</dbReference>
<evidence type="ECO:0000256" key="4">
    <source>
        <dbReference type="ARBA" id="ARBA00022537"/>
    </source>
</evidence>
<evidence type="ECO:0000256" key="12">
    <source>
        <dbReference type="PROSITE-ProRule" id="PRU00023"/>
    </source>
</evidence>
<evidence type="ECO:0000256" key="13">
    <source>
        <dbReference type="PROSITE-ProRule" id="PRU01161"/>
    </source>
</evidence>
<dbReference type="PANTHER" id="PTHR24139">
    <property type="entry name" value="CALCIUM-INDEPENDENT PHOSPHOLIPASE A2"/>
    <property type="match status" value="1"/>
</dbReference>
<comment type="caution">
    <text evidence="15">The sequence shown here is derived from an EMBL/GenBank/DDBJ whole genome shotgun (WGS) entry which is preliminary data.</text>
</comment>
<evidence type="ECO:0000256" key="10">
    <source>
        <dbReference type="ARBA" id="ARBA00023298"/>
    </source>
</evidence>
<dbReference type="PROSITE" id="PS50297">
    <property type="entry name" value="ANK_REP_REGION"/>
    <property type="match status" value="1"/>
</dbReference>
<feature type="short sequence motif" description="GXGXXG" evidence="13">
    <location>
        <begin position="467"/>
        <end position="472"/>
    </location>
</feature>
<dbReference type="InterPro" id="IPR047148">
    <property type="entry name" value="PLPL9"/>
</dbReference>
<keyword evidence="10" id="KW-1053">Target membrane</keyword>
<keyword evidence="13" id="KW-0442">Lipid degradation</keyword>
<feature type="active site" description="Nucleophile" evidence="13">
    <location>
        <position position="501"/>
    </location>
</feature>
<dbReference type="GO" id="GO:2000304">
    <property type="term" value="P:positive regulation of ceramide biosynthetic process"/>
    <property type="evidence" value="ECO:0007669"/>
    <property type="project" value="TreeGrafter"/>
</dbReference>
<gene>
    <name evidence="15" type="ORF">B4U79_09749</name>
</gene>
<evidence type="ECO:0000256" key="3">
    <source>
        <dbReference type="ARBA" id="ARBA00022483"/>
    </source>
</evidence>
<accession>A0A3S3P3J3</accession>
<comment type="catalytic activity">
    <reaction evidence="11">
        <text>a 1,2-diacyl-sn-glycero-3-phosphocholine + H2O = a 1-acyl-sn-glycero-3-phosphocholine + a fatty acid + H(+)</text>
        <dbReference type="Rhea" id="RHEA:15801"/>
        <dbReference type="ChEBI" id="CHEBI:15377"/>
        <dbReference type="ChEBI" id="CHEBI:15378"/>
        <dbReference type="ChEBI" id="CHEBI:28868"/>
        <dbReference type="ChEBI" id="CHEBI:57643"/>
        <dbReference type="ChEBI" id="CHEBI:58168"/>
        <dbReference type="EC" id="3.1.1.4"/>
    </reaction>
    <physiologicalReaction direction="left-to-right" evidence="11">
        <dbReference type="Rhea" id="RHEA:15802"/>
    </physiologicalReaction>
</comment>
<evidence type="ECO:0000313" key="15">
    <source>
        <dbReference type="EMBL" id="RWS04365.1"/>
    </source>
</evidence>
<dbReference type="SMART" id="SM00248">
    <property type="entry name" value="ANK"/>
    <property type="match status" value="6"/>
</dbReference>
<evidence type="ECO:0000259" key="14">
    <source>
        <dbReference type="PROSITE" id="PS51635"/>
    </source>
</evidence>
<keyword evidence="7" id="KW-0528">Neurotoxin</keyword>
<dbReference type="GO" id="GO:0005739">
    <property type="term" value="C:mitochondrion"/>
    <property type="evidence" value="ECO:0007669"/>
    <property type="project" value="TreeGrafter"/>
</dbReference>
<dbReference type="OrthoDB" id="10021675at2759"/>
<dbReference type="Pfam" id="PF01734">
    <property type="entry name" value="Patatin"/>
    <property type="match status" value="1"/>
</dbReference>
<organism evidence="15 16">
    <name type="scientific">Dinothrombium tinctorium</name>
    <dbReference type="NCBI Taxonomy" id="1965070"/>
    <lineage>
        <taxon>Eukaryota</taxon>
        <taxon>Metazoa</taxon>
        <taxon>Ecdysozoa</taxon>
        <taxon>Arthropoda</taxon>
        <taxon>Chelicerata</taxon>
        <taxon>Arachnida</taxon>
        <taxon>Acari</taxon>
        <taxon>Acariformes</taxon>
        <taxon>Trombidiformes</taxon>
        <taxon>Prostigmata</taxon>
        <taxon>Anystina</taxon>
        <taxon>Parasitengona</taxon>
        <taxon>Trombidioidea</taxon>
        <taxon>Trombidiidae</taxon>
        <taxon>Dinothrombium</taxon>
    </lineage>
</organism>
<keyword evidence="5" id="KW-0677">Repeat</keyword>
<dbReference type="Gene3D" id="3.40.1090.10">
    <property type="entry name" value="Cytosolic phospholipase A2 catalytic domain"/>
    <property type="match status" value="1"/>
</dbReference>
<dbReference type="PROSITE" id="PS50088">
    <property type="entry name" value="ANK_REPEAT"/>
    <property type="match status" value="1"/>
</dbReference>
<dbReference type="EC" id="3.1.1.4" evidence="2"/>
<dbReference type="EMBL" id="NCKU01005605">
    <property type="protein sequence ID" value="RWS04365.1"/>
    <property type="molecule type" value="Genomic_DNA"/>
</dbReference>
<dbReference type="InterPro" id="IPR002641">
    <property type="entry name" value="PNPLA_dom"/>
</dbReference>
<feature type="repeat" description="ANK" evidence="12">
    <location>
        <begin position="335"/>
        <end position="367"/>
    </location>
</feature>
<keyword evidence="16" id="KW-1185">Reference proteome</keyword>
<evidence type="ECO:0000256" key="5">
    <source>
        <dbReference type="ARBA" id="ARBA00022737"/>
    </source>
</evidence>
<dbReference type="Gene3D" id="1.25.40.20">
    <property type="entry name" value="Ankyrin repeat-containing domain"/>
    <property type="match status" value="1"/>
</dbReference>
<evidence type="ECO:0000256" key="6">
    <source>
        <dbReference type="ARBA" id="ARBA00022801"/>
    </source>
</evidence>
<dbReference type="SUPFAM" id="SSF48403">
    <property type="entry name" value="Ankyrin repeat"/>
    <property type="match status" value="1"/>
</dbReference>
<feature type="short sequence motif" description="GXSXG" evidence="13">
    <location>
        <begin position="499"/>
        <end position="503"/>
    </location>
</feature>
<evidence type="ECO:0000256" key="9">
    <source>
        <dbReference type="ARBA" id="ARBA00023098"/>
    </source>
</evidence>
<comment type="subcellular location">
    <subcellularLocation>
        <location evidence="1">Target cell membrane</location>
    </subcellularLocation>
</comment>
<dbReference type="InterPro" id="IPR016035">
    <property type="entry name" value="Acyl_Trfase/lysoPLipase"/>
</dbReference>
<dbReference type="Pfam" id="PF12796">
    <property type="entry name" value="Ank_2"/>
    <property type="match status" value="2"/>
</dbReference>
<dbReference type="SUPFAM" id="SSF52151">
    <property type="entry name" value="FabD/lysophospholipase-like"/>
    <property type="match status" value="1"/>
</dbReference>
<feature type="domain" description="PNPLA" evidence="14">
    <location>
        <begin position="463"/>
        <end position="644"/>
    </location>
</feature>
<keyword evidence="9 13" id="KW-0443">Lipid metabolism</keyword>